<sequence>MIHSHRACNATETSWSSVIPQAFLTGITLFQSCNQNNHAQYQGFKEQYMTAILAPTSRFLGSHSYIYQ</sequence>
<dbReference type="AlphaFoldDB" id="A0A371GRS6"/>
<feature type="non-terminal residue" evidence="1">
    <location>
        <position position="1"/>
    </location>
</feature>
<organism evidence="1 2">
    <name type="scientific">Mucuna pruriens</name>
    <name type="common">Velvet bean</name>
    <name type="synonym">Dolichos pruriens</name>
    <dbReference type="NCBI Taxonomy" id="157652"/>
    <lineage>
        <taxon>Eukaryota</taxon>
        <taxon>Viridiplantae</taxon>
        <taxon>Streptophyta</taxon>
        <taxon>Embryophyta</taxon>
        <taxon>Tracheophyta</taxon>
        <taxon>Spermatophyta</taxon>
        <taxon>Magnoliopsida</taxon>
        <taxon>eudicotyledons</taxon>
        <taxon>Gunneridae</taxon>
        <taxon>Pentapetalae</taxon>
        <taxon>rosids</taxon>
        <taxon>fabids</taxon>
        <taxon>Fabales</taxon>
        <taxon>Fabaceae</taxon>
        <taxon>Papilionoideae</taxon>
        <taxon>50 kb inversion clade</taxon>
        <taxon>NPAAA clade</taxon>
        <taxon>indigoferoid/millettioid clade</taxon>
        <taxon>Phaseoleae</taxon>
        <taxon>Mucuna</taxon>
    </lineage>
</organism>
<protein>
    <submittedName>
        <fullName evidence="1">Uncharacterized protein</fullName>
    </submittedName>
</protein>
<comment type="caution">
    <text evidence="1">The sequence shown here is derived from an EMBL/GenBank/DDBJ whole genome shotgun (WGS) entry which is preliminary data.</text>
</comment>
<dbReference type="EMBL" id="QJKJ01004659">
    <property type="protein sequence ID" value="RDX93249.1"/>
    <property type="molecule type" value="Genomic_DNA"/>
</dbReference>
<evidence type="ECO:0000313" key="2">
    <source>
        <dbReference type="Proteomes" id="UP000257109"/>
    </source>
</evidence>
<keyword evidence="2" id="KW-1185">Reference proteome</keyword>
<evidence type="ECO:0000313" key="1">
    <source>
        <dbReference type="EMBL" id="RDX93249.1"/>
    </source>
</evidence>
<accession>A0A371GRS6</accession>
<name>A0A371GRS6_MUCPR</name>
<dbReference type="PROSITE" id="PS51257">
    <property type="entry name" value="PROKAR_LIPOPROTEIN"/>
    <property type="match status" value="1"/>
</dbReference>
<dbReference type="Proteomes" id="UP000257109">
    <property type="component" value="Unassembled WGS sequence"/>
</dbReference>
<reference evidence="1" key="1">
    <citation type="submission" date="2018-05" db="EMBL/GenBank/DDBJ databases">
        <title>Draft genome of Mucuna pruriens seed.</title>
        <authorList>
            <person name="Nnadi N.E."/>
            <person name="Vos R."/>
            <person name="Hasami M.H."/>
            <person name="Devisetty U.K."/>
            <person name="Aguiy J.C."/>
        </authorList>
    </citation>
    <scope>NUCLEOTIDE SEQUENCE [LARGE SCALE GENOMIC DNA]</scope>
    <source>
        <strain evidence="1">JCA_2017</strain>
    </source>
</reference>
<proteinExistence type="predicted"/>
<gene>
    <name evidence="1" type="ORF">CR513_24517</name>
</gene>